<dbReference type="EMBL" id="CM007896">
    <property type="protein sequence ID" value="OTG19909.1"/>
    <property type="molecule type" value="Genomic_DNA"/>
</dbReference>
<protein>
    <submittedName>
        <fullName evidence="3">Uncharacterized protein</fullName>
    </submittedName>
</protein>
<accession>A0A251U9Z6</accession>
<evidence type="ECO:0000313" key="2">
    <source>
        <dbReference type="EMBL" id="KAF5797458.1"/>
    </source>
</evidence>
<evidence type="ECO:0000256" key="1">
    <source>
        <dbReference type="SAM" id="MobiDB-lite"/>
    </source>
</evidence>
<organism evidence="3 4">
    <name type="scientific">Helianthus annuus</name>
    <name type="common">Common sunflower</name>
    <dbReference type="NCBI Taxonomy" id="4232"/>
    <lineage>
        <taxon>Eukaryota</taxon>
        <taxon>Viridiplantae</taxon>
        <taxon>Streptophyta</taxon>
        <taxon>Embryophyta</taxon>
        <taxon>Tracheophyta</taxon>
        <taxon>Spermatophyta</taxon>
        <taxon>Magnoliopsida</taxon>
        <taxon>eudicotyledons</taxon>
        <taxon>Gunneridae</taxon>
        <taxon>Pentapetalae</taxon>
        <taxon>asterids</taxon>
        <taxon>campanulids</taxon>
        <taxon>Asterales</taxon>
        <taxon>Asteraceae</taxon>
        <taxon>Asteroideae</taxon>
        <taxon>Heliantheae alliance</taxon>
        <taxon>Heliantheae</taxon>
        <taxon>Helianthus</taxon>
    </lineage>
</organism>
<reference evidence="3" key="2">
    <citation type="submission" date="2017-02" db="EMBL/GenBank/DDBJ databases">
        <title>Sunflower complete genome.</title>
        <authorList>
            <person name="Langlade N."/>
            <person name="Munos S."/>
        </authorList>
    </citation>
    <scope>NUCLEOTIDE SEQUENCE [LARGE SCALE GENOMIC DNA]</scope>
    <source>
        <tissue evidence="3">Leaves</tissue>
    </source>
</reference>
<dbReference type="EMBL" id="MNCJ02000322">
    <property type="protein sequence ID" value="KAF5797458.1"/>
    <property type="molecule type" value="Genomic_DNA"/>
</dbReference>
<feature type="region of interest" description="Disordered" evidence="1">
    <location>
        <begin position="33"/>
        <end position="68"/>
    </location>
</feature>
<reference evidence="2 4" key="1">
    <citation type="journal article" date="2017" name="Nature">
        <title>The sunflower genome provides insights into oil metabolism, flowering and Asterid evolution.</title>
        <authorList>
            <person name="Badouin H."/>
            <person name="Gouzy J."/>
            <person name="Grassa C.J."/>
            <person name="Murat F."/>
            <person name="Staton S.E."/>
            <person name="Cottret L."/>
            <person name="Lelandais-Briere C."/>
            <person name="Owens G.L."/>
            <person name="Carrere S."/>
            <person name="Mayjonade B."/>
            <person name="Legrand L."/>
            <person name="Gill N."/>
            <person name="Kane N.C."/>
            <person name="Bowers J.E."/>
            <person name="Hubner S."/>
            <person name="Bellec A."/>
            <person name="Berard A."/>
            <person name="Berges H."/>
            <person name="Blanchet N."/>
            <person name="Boniface M.C."/>
            <person name="Brunel D."/>
            <person name="Catrice O."/>
            <person name="Chaidir N."/>
            <person name="Claudel C."/>
            <person name="Donnadieu C."/>
            <person name="Faraut T."/>
            <person name="Fievet G."/>
            <person name="Helmstetter N."/>
            <person name="King M."/>
            <person name="Knapp S.J."/>
            <person name="Lai Z."/>
            <person name="Le Paslier M.C."/>
            <person name="Lippi Y."/>
            <person name="Lorenzon L."/>
            <person name="Mandel J.R."/>
            <person name="Marage G."/>
            <person name="Marchand G."/>
            <person name="Marquand E."/>
            <person name="Bret-Mestries E."/>
            <person name="Morien E."/>
            <person name="Nambeesan S."/>
            <person name="Nguyen T."/>
            <person name="Pegot-Espagnet P."/>
            <person name="Pouilly N."/>
            <person name="Raftis F."/>
            <person name="Sallet E."/>
            <person name="Schiex T."/>
            <person name="Thomas J."/>
            <person name="Vandecasteele C."/>
            <person name="Vares D."/>
            <person name="Vear F."/>
            <person name="Vautrin S."/>
            <person name="Crespi M."/>
            <person name="Mangin B."/>
            <person name="Burke J.M."/>
            <person name="Salse J."/>
            <person name="Munos S."/>
            <person name="Vincourt P."/>
            <person name="Rieseberg L.H."/>
            <person name="Langlade N.B."/>
        </authorList>
    </citation>
    <scope>NUCLEOTIDE SEQUENCE [LARGE SCALE GENOMIC DNA]</scope>
    <source>
        <strain evidence="4">cv. SF193</strain>
        <tissue evidence="2">Leaves</tissue>
    </source>
</reference>
<name>A0A251U9Z6_HELAN</name>
<sequence>MVESKPRRGAAPPLHTDTFTGRCSNLRCANQSREQPEQISFEALNTPAKGERSPFLESEERESGKGKKEVKAKLVSYLYTCFHLIGEHVYGHAFIVMEQFKKKLGSH</sequence>
<dbReference type="InParanoid" id="A0A251U9Z6"/>
<reference evidence="2" key="3">
    <citation type="submission" date="2020-06" db="EMBL/GenBank/DDBJ databases">
        <title>Helianthus annuus Genome sequencing and assembly Release 2.</title>
        <authorList>
            <person name="Gouzy J."/>
            <person name="Langlade N."/>
            <person name="Munos S."/>
        </authorList>
    </citation>
    <scope>NUCLEOTIDE SEQUENCE</scope>
    <source>
        <tissue evidence="2">Leaves</tissue>
    </source>
</reference>
<proteinExistence type="predicted"/>
<dbReference type="AlphaFoldDB" id="A0A251U9Z6"/>
<evidence type="ECO:0000313" key="4">
    <source>
        <dbReference type="Proteomes" id="UP000215914"/>
    </source>
</evidence>
<dbReference type="Proteomes" id="UP000215914">
    <property type="component" value="Chromosome 7"/>
</dbReference>
<gene>
    <name evidence="3" type="ORF">HannXRQ_Chr07g0187141</name>
    <name evidence="2" type="ORF">HanXRQr2_Chr07g0280781</name>
</gene>
<keyword evidence="4" id="KW-1185">Reference proteome</keyword>
<evidence type="ECO:0000313" key="3">
    <source>
        <dbReference type="EMBL" id="OTG19909.1"/>
    </source>
</evidence>
<dbReference type="Gramene" id="mRNA:HanXRQr2_Chr07g0280781">
    <property type="protein sequence ID" value="mRNA:HanXRQr2_Chr07g0280781"/>
    <property type="gene ID" value="HanXRQr2_Chr07g0280781"/>
</dbReference>